<name>A0ABT4XWV3_9RHOB</name>
<gene>
    <name evidence="6" type="ORF">PFY00_16215</name>
</gene>
<dbReference type="Proteomes" id="UP001210720">
    <property type="component" value="Unassembled WGS sequence"/>
</dbReference>
<dbReference type="PANTHER" id="PTHR30483:SF6">
    <property type="entry name" value="PERIPLASMIC BINDING PROTEIN OF ABC TRANSPORTER FOR NATURAL AMINO ACIDS"/>
    <property type="match status" value="1"/>
</dbReference>
<evidence type="ECO:0000313" key="6">
    <source>
        <dbReference type="EMBL" id="MDA7426283.1"/>
    </source>
</evidence>
<dbReference type="InterPro" id="IPR051010">
    <property type="entry name" value="BCAA_transport"/>
</dbReference>
<reference evidence="6 7" key="1">
    <citation type="submission" date="2023-01" db="EMBL/GenBank/DDBJ databases">
        <title>Thalassococcus onchidii sp. nov., isolated from a marine invertebrate from the South China Sea.</title>
        <authorList>
            <person name="Xu S."/>
            <person name="Liu Z."/>
            <person name="Xu Y."/>
        </authorList>
    </citation>
    <scope>NUCLEOTIDE SEQUENCE [LARGE SCALE GENOMIC DNA]</scope>
    <source>
        <strain evidence="6 7">KCTC 32084</strain>
    </source>
</reference>
<keyword evidence="7" id="KW-1185">Reference proteome</keyword>
<evidence type="ECO:0000259" key="5">
    <source>
        <dbReference type="Pfam" id="PF13458"/>
    </source>
</evidence>
<dbReference type="EMBL" id="JAQIOY010000008">
    <property type="protein sequence ID" value="MDA7426283.1"/>
    <property type="molecule type" value="Genomic_DNA"/>
</dbReference>
<feature type="chain" id="PRO_5045603926" evidence="4">
    <location>
        <begin position="27"/>
        <end position="394"/>
    </location>
</feature>
<protein>
    <submittedName>
        <fullName evidence="6">Penicillin-binding protein activator</fullName>
    </submittedName>
</protein>
<dbReference type="PANTHER" id="PTHR30483">
    <property type="entry name" value="LEUCINE-SPECIFIC-BINDING PROTEIN"/>
    <property type="match status" value="1"/>
</dbReference>
<accession>A0ABT4XWV3</accession>
<dbReference type="Pfam" id="PF13458">
    <property type="entry name" value="Peripla_BP_6"/>
    <property type="match status" value="1"/>
</dbReference>
<dbReference type="InterPro" id="IPR028082">
    <property type="entry name" value="Peripla_BP_I"/>
</dbReference>
<dbReference type="SUPFAM" id="SSF53822">
    <property type="entry name" value="Periplasmic binding protein-like I"/>
    <property type="match status" value="1"/>
</dbReference>
<comment type="caution">
    <text evidence="6">The sequence shown here is derived from an EMBL/GenBank/DDBJ whole genome shotgun (WGS) entry which is preliminary data.</text>
</comment>
<dbReference type="InterPro" id="IPR028081">
    <property type="entry name" value="Leu-bd"/>
</dbReference>
<keyword evidence="2 4" id="KW-0732">Signal</keyword>
<evidence type="ECO:0000256" key="1">
    <source>
        <dbReference type="ARBA" id="ARBA00010062"/>
    </source>
</evidence>
<dbReference type="CDD" id="cd06339">
    <property type="entry name" value="PBP1_YraM_LppC_lipoprotein-like"/>
    <property type="match status" value="1"/>
</dbReference>
<organism evidence="6 7">
    <name type="scientific">Thalassococcus lentus</name>
    <dbReference type="NCBI Taxonomy" id="1210524"/>
    <lineage>
        <taxon>Bacteria</taxon>
        <taxon>Pseudomonadati</taxon>
        <taxon>Pseudomonadota</taxon>
        <taxon>Alphaproteobacteria</taxon>
        <taxon>Rhodobacterales</taxon>
        <taxon>Roseobacteraceae</taxon>
        <taxon>Thalassococcus</taxon>
    </lineage>
</organism>
<evidence type="ECO:0000256" key="4">
    <source>
        <dbReference type="SAM" id="SignalP"/>
    </source>
</evidence>
<feature type="signal peptide" evidence="4">
    <location>
        <begin position="1"/>
        <end position="26"/>
    </location>
</feature>
<comment type="similarity">
    <text evidence="1">Belongs to the leucine-binding protein family.</text>
</comment>
<sequence>MFAVLSPLRKALRPFALALGALALTACEPIDLGSLGGTTGGGPQIDPNAKVQVALLVPKSDPQAGKLGAELENAARLAIADLGAQIDLRVYDTAGNATTAAAQAQRAVDEGAKIILGPLRQETANSAGLAVVDEGINVLAFSNNPTIAGGNVFVLGQTFNNIADRLMGFARKQGKNSVVVVHSDDVPGQVGRNAIQQAATRNGITVVSSQGYQLSIEGVNATAKSAAAAATSGNASLFITTDANNAALPMLLQTLPDNGAQPGAVQYIGLSRWDVRPDLFGLPGAEGAWFTLPDQAQQTAFTAKYRAAHGAAPNPLTSLGYDGMAAIAGLIKAGRKDALTAKALTRPNGFSGANGMFRLLPDGTNQRALAIATVRNNQMVILEPAPKSFGGAGF</sequence>
<evidence type="ECO:0000256" key="2">
    <source>
        <dbReference type="ARBA" id="ARBA00022729"/>
    </source>
</evidence>
<dbReference type="RefSeq" id="WP_271433637.1">
    <property type="nucleotide sequence ID" value="NZ_JAQIOY010000008.1"/>
</dbReference>
<keyword evidence="3" id="KW-0813">Transport</keyword>
<dbReference type="Gene3D" id="3.40.50.2300">
    <property type="match status" value="2"/>
</dbReference>
<evidence type="ECO:0000256" key="3">
    <source>
        <dbReference type="ARBA" id="ARBA00022970"/>
    </source>
</evidence>
<feature type="domain" description="Leucine-binding protein" evidence="5">
    <location>
        <begin position="50"/>
        <end position="376"/>
    </location>
</feature>
<keyword evidence="3" id="KW-0029">Amino-acid transport</keyword>
<evidence type="ECO:0000313" key="7">
    <source>
        <dbReference type="Proteomes" id="UP001210720"/>
    </source>
</evidence>
<proteinExistence type="inferred from homology"/>